<keyword evidence="2" id="KW-0012">Acyltransferase</keyword>
<protein>
    <submittedName>
        <fullName evidence="4">GNAT family N-acetyltransferase</fullName>
    </submittedName>
</protein>
<name>A0ABR9RNS5_9ACTN</name>
<dbReference type="Proteomes" id="UP000756387">
    <property type="component" value="Unassembled WGS sequence"/>
</dbReference>
<evidence type="ECO:0000313" key="4">
    <source>
        <dbReference type="EMBL" id="MBE7323213.1"/>
    </source>
</evidence>
<dbReference type="SUPFAM" id="SSF55729">
    <property type="entry name" value="Acyl-CoA N-acyltransferases (Nat)"/>
    <property type="match status" value="1"/>
</dbReference>
<evidence type="ECO:0000259" key="3">
    <source>
        <dbReference type="PROSITE" id="PS51186"/>
    </source>
</evidence>
<dbReference type="Pfam" id="PF00583">
    <property type="entry name" value="Acetyltransf_1"/>
    <property type="match status" value="1"/>
</dbReference>
<dbReference type="PANTHER" id="PTHR43877">
    <property type="entry name" value="AMINOALKYLPHOSPHONATE N-ACETYLTRANSFERASE-RELATED-RELATED"/>
    <property type="match status" value="1"/>
</dbReference>
<dbReference type="PANTHER" id="PTHR43877:SF2">
    <property type="entry name" value="AMINOALKYLPHOSPHONATE N-ACETYLTRANSFERASE-RELATED"/>
    <property type="match status" value="1"/>
</dbReference>
<dbReference type="EMBL" id="JADCSA010000001">
    <property type="protein sequence ID" value="MBE7323213.1"/>
    <property type="molecule type" value="Genomic_DNA"/>
</dbReference>
<dbReference type="PROSITE" id="PS51186">
    <property type="entry name" value="GNAT"/>
    <property type="match status" value="1"/>
</dbReference>
<keyword evidence="1" id="KW-0808">Transferase</keyword>
<dbReference type="InterPro" id="IPR000182">
    <property type="entry name" value="GNAT_dom"/>
</dbReference>
<dbReference type="InterPro" id="IPR050832">
    <property type="entry name" value="Bact_Acetyltransf"/>
</dbReference>
<evidence type="ECO:0000256" key="2">
    <source>
        <dbReference type="ARBA" id="ARBA00023315"/>
    </source>
</evidence>
<accession>A0ABR9RNS5</accession>
<sequence length="130" mass="14304">MPDVTLATAAQELAQGWDGDEFWVAQERGEVVGYVRLVRPDAMREGWLDDLYVLPEAAGRGVGTALLDLVKGLLRDGFGLWVHASNSSARAFYRARGLDEVELVPAWESPRGESEVRVTWRRVPPVGGLA</sequence>
<feature type="domain" description="N-acetyltransferase" evidence="3">
    <location>
        <begin position="1"/>
        <end position="123"/>
    </location>
</feature>
<reference evidence="4 5" key="1">
    <citation type="submission" date="2020-10" db="EMBL/GenBank/DDBJ databases">
        <title>Nocardioides sp. isolated from sludge.</title>
        <authorList>
            <person name="Zhang X."/>
        </authorList>
    </citation>
    <scope>NUCLEOTIDE SEQUENCE [LARGE SCALE GENOMIC DNA]</scope>
    <source>
        <strain evidence="4 5">Y6</strain>
    </source>
</reference>
<dbReference type="CDD" id="cd04301">
    <property type="entry name" value="NAT_SF"/>
    <property type="match status" value="1"/>
</dbReference>
<evidence type="ECO:0000313" key="5">
    <source>
        <dbReference type="Proteomes" id="UP000756387"/>
    </source>
</evidence>
<organism evidence="4 5">
    <name type="scientific">Nocardioides malaquae</name>
    <dbReference type="NCBI Taxonomy" id="2773426"/>
    <lineage>
        <taxon>Bacteria</taxon>
        <taxon>Bacillati</taxon>
        <taxon>Actinomycetota</taxon>
        <taxon>Actinomycetes</taxon>
        <taxon>Propionibacteriales</taxon>
        <taxon>Nocardioidaceae</taxon>
        <taxon>Nocardioides</taxon>
    </lineage>
</organism>
<dbReference type="InterPro" id="IPR016181">
    <property type="entry name" value="Acyl_CoA_acyltransferase"/>
</dbReference>
<keyword evidence="5" id="KW-1185">Reference proteome</keyword>
<dbReference type="Gene3D" id="3.40.630.30">
    <property type="match status" value="1"/>
</dbReference>
<evidence type="ECO:0000256" key="1">
    <source>
        <dbReference type="ARBA" id="ARBA00022679"/>
    </source>
</evidence>
<comment type="caution">
    <text evidence="4">The sequence shown here is derived from an EMBL/GenBank/DDBJ whole genome shotgun (WGS) entry which is preliminary data.</text>
</comment>
<proteinExistence type="predicted"/>
<gene>
    <name evidence="4" type="ORF">IEQ44_00925</name>
</gene>